<dbReference type="InterPro" id="IPR004680">
    <property type="entry name" value="Cit_transptr-like_dom"/>
</dbReference>
<dbReference type="GO" id="GO:0015105">
    <property type="term" value="F:arsenite transmembrane transporter activity"/>
    <property type="evidence" value="ECO:0007669"/>
    <property type="project" value="InterPro"/>
</dbReference>
<dbReference type="AlphaFoldDB" id="A0A075FLU7"/>
<feature type="transmembrane region" description="Helical" evidence="8">
    <location>
        <begin position="69"/>
        <end position="94"/>
    </location>
</feature>
<comment type="similarity">
    <text evidence="2">Belongs to the CitM (TC 2.A.11) transporter family.</text>
</comment>
<evidence type="ECO:0000256" key="6">
    <source>
        <dbReference type="ARBA" id="ARBA00022989"/>
    </source>
</evidence>
<feature type="domain" description="Citrate transporter-like" evidence="9">
    <location>
        <begin position="16"/>
        <end position="406"/>
    </location>
</feature>
<evidence type="ECO:0000313" key="10">
    <source>
        <dbReference type="EMBL" id="AIE90436.1"/>
    </source>
</evidence>
<dbReference type="PRINTS" id="PR00758">
    <property type="entry name" value="ARSENICPUMP"/>
</dbReference>
<keyword evidence="6 8" id="KW-1133">Transmembrane helix</keyword>
<reference evidence="10" key="1">
    <citation type="journal article" date="2014" name="Genome Biol. Evol.">
        <title>Pangenome evidence for extensive interdomain horizontal transfer affecting lineage core and shell genes in uncultured planktonic thaumarchaeota and euryarchaeota.</title>
        <authorList>
            <person name="Deschamps P."/>
            <person name="Zivanovic Y."/>
            <person name="Moreira D."/>
            <person name="Rodriguez-Valera F."/>
            <person name="Lopez-Garcia P."/>
        </authorList>
    </citation>
    <scope>NUCLEOTIDE SEQUENCE</scope>
</reference>
<proteinExistence type="inferred from homology"/>
<protein>
    <submittedName>
        <fullName evidence="10">Citrate transporter</fullName>
    </submittedName>
</protein>
<keyword evidence="3" id="KW-0813">Transport</keyword>
<dbReference type="Pfam" id="PF03600">
    <property type="entry name" value="CitMHS"/>
    <property type="match status" value="1"/>
</dbReference>
<feature type="transmembrane region" description="Helical" evidence="8">
    <location>
        <begin position="252"/>
        <end position="269"/>
    </location>
</feature>
<feature type="transmembrane region" description="Helical" evidence="8">
    <location>
        <begin position="357"/>
        <end position="387"/>
    </location>
</feature>
<evidence type="ECO:0000256" key="8">
    <source>
        <dbReference type="SAM" id="Phobius"/>
    </source>
</evidence>
<dbReference type="PANTHER" id="PTHR43568:SF1">
    <property type="entry name" value="P PROTEIN"/>
    <property type="match status" value="1"/>
</dbReference>
<comment type="subcellular location">
    <subcellularLocation>
        <location evidence="1">Cell membrane</location>
        <topology evidence="1">Multi-pass membrane protein</topology>
    </subcellularLocation>
</comment>
<organism evidence="10">
    <name type="scientific">uncultured marine group II/III euryarchaeote AD1000_03_F11</name>
    <dbReference type="NCBI Taxonomy" id="1457703"/>
    <lineage>
        <taxon>Archaea</taxon>
        <taxon>Methanobacteriati</taxon>
        <taxon>Methanobacteriota</taxon>
        <taxon>environmental samples</taxon>
    </lineage>
</organism>
<evidence type="ECO:0000256" key="2">
    <source>
        <dbReference type="ARBA" id="ARBA00009843"/>
    </source>
</evidence>
<dbReference type="PANTHER" id="PTHR43568">
    <property type="entry name" value="P PROTEIN"/>
    <property type="match status" value="1"/>
</dbReference>
<feature type="transmembrane region" description="Helical" evidence="8">
    <location>
        <begin position="201"/>
        <end position="224"/>
    </location>
</feature>
<feature type="transmembrane region" description="Helical" evidence="8">
    <location>
        <begin position="6"/>
        <end position="24"/>
    </location>
</feature>
<sequence>MVTESQVVLAIFVMSFALILSEVVHRTIAAWFGSVLMLLYGHYTGVFHLHEQYNAAGELVKTYTLEHTMIGWIEWEVIGLLLGMMIFASILELCGFFEYVAIKASKMSRGDPWRLIVLLGTFTTLLSLVIDNVTAIIIIAPVTLRICNKLEINPVPPLLAEAILSDTGGVASMVGDPPNVMIAAAASDAIPVLDAFSFNGFLLRLGLLTFFAWVATLGYFRWYYKDWASQKSPHVDLLMEEDEWDAINDKQLMFSTLIILGLTVVAFSAKSLLDLEIEIDGIALSGAGLALIAARPKEEELREGFINDVVDKVEWQALLFFAGLFLLVGGVGDVGYLDQVANWIFDNFGDDEVKLAIAIIWVSAIASALIDNIPFTAAMIPVIFSITEASGGALSPEPLLWALAMGAGFGGNATPIGSSANVMTVAISERGPYPITTKEWVRAGFPVMIITCCVATVFMFFFHGALYS</sequence>
<feature type="transmembrane region" description="Helical" evidence="8">
    <location>
        <begin position="115"/>
        <end position="140"/>
    </location>
</feature>
<evidence type="ECO:0000256" key="4">
    <source>
        <dbReference type="ARBA" id="ARBA00022475"/>
    </source>
</evidence>
<evidence type="ECO:0000256" key="3">
    <source>
        <dbReference type="ARBA" id="ARBA00022448"/>
    </source>
</evidence>
<dbReference type="InterPro" id="IPR051475">
    <property type="entry name" value="Diverse_Ion_Transporter"/>
</dbReference>
<accession>A0A075FLU7</accession>
<keyword evidence="4" id="KW-1003">Cell membrane</keyword>
<keyword evidence="5 8" id="KW-0812">Transmembrane</keyword>
<evidence type="ECO:0000256" key="7">
    <source>
        <dbReference type="ARBA" id="ARBA00023136"/>
    </source>
</evidence>
<keyword evidence="7 8" id="KW-0472">Membrane</keyword>
<dbReference type="CDD" id="cd01116">
    <property type="entry name" value="P_permease"/>
    <property type="match status" value="1"/>
</dbReference>
<feature type="transmembrane region" description="Helical" evidence="8">
    <location>
        <begin position="440"/>
        <end position="462"/>
    </location>
</feature>
<feature type="transmembrane region" description="Helical" evidence="8">
    <location>
        <begin position="315"/>
        <end position="337"/>
    </location>
</feature>
<dbReference type="EMBL" id="KF900309">
    <property type="protein sequence ID" value="AIE90436.1"/>
    <property type="molecule type" value="Genomic_DNA"/>
</dbReference>
<dbReference type="GO" id="GO:0005886">
    <property type="term" value="C:plasma membrane"/>
    <property type="evidence" value="ECO:0007669"/>
    <property type="project" value="UniProtKB-SubCell"/>
</dbReference>
<evidence type="ECO:0000256" key="5">
    <source>
        <dbReference type="ARBA" id="ARBA00022692"/>
    </source>
</evidence>
<name>A0A075FLU7_9EURY</name>
<evidence type="ECO:0000256" key="1">
    <source>
        <dbReference type="ARBA" id="ARBA00004651"/>
    </source>
</evidence>
<dbReference type="InterPro" id="IPR000802">
    <property type="entry name" value="Arsenical_pump_ArsB"/>
</dbReference>
<evidence type="ECO:0000259" key="9">
    <source>
        <dbReference type="Pfam" id="PF03600"/>
    </source>
</evidence>
<feature type="transmembrane region" description="Helical" evidence="8">
    <location>
        <begin position="399"/>
        <end position="420"/>
    </location>
</feature>